<keyword evidence="7 11" id="KW-0456">Lyase</keyword>
<organism evidence="11 12">
    <name type="scientific">Georhizobium profundi</name>
    <dbReference type="NCBI Taxonomy" id="2341112"/>
    <lineage>
        <taxon>Bacteria</taxon>
        <taxon>Pseudomonadati</taxon>
        <taxon>Pseudomonadota</taxon>
        <taxon>Alphaproteobacteria</taxon>
        <taxon>Hyphomicrobiales</taxon>
        <taxon>Rhizobiaceae</taxon>
        <taxon>Georhizobium</taxon>
    </lineage>
</organism>
<dbReference type="Pfam" id="PF00155">
    <property type="entry name" value="Aminotran_1_2"/>
    <property type="match status" value="1"/>
</dbReference>
<dbReference type="Gene3D" id="3.40.640.10">
    <property type="entry name" value="Type I PLP-dependent aspartate aminotransferase-like (Major domain)"/>
    <property type="match status" value="1"/>
</dbReference>
<accession>A0A3S9B3G7</accession>
<comment type="catalytic activity">
    <reaction evidence="9">
        <text>O-phospho-L-threonine + H(+) = (R)-1-aminopropan-2-yl phosphate + CO2</text>
        <dbReference type="Rhea" id="RHEA:11492"/>
        <dbReference type="ChEBI" id="CHEBI:15378"/>
        <dbReference type="ChEBI" id="CHEBI:16526"/>
        <dbReference type="ChEBI" id="CHEBI:58563"/>
        <dbReference type="ChEBI" id="CHEBI:58675"/>
        <dbReference type="EC" id="4.1.1.81"/>
    </reaction>
</comment>
<dbReference type="OrthoDB" id="9799304at2"/>
<evidence type="ECO:0000256" key="8">
    <source>
        <dbReference type="ARBA" id="ARBA00029996"/>
    </source>
</evidence>
<dbReference type="CDD" id="cd00609">
    <property type="entry name" value="AAT_like"/>
    <property type="match status" value="1"/>
</dbReference>
<dbReference type="AlphaFoldDB" id="A0A3S9B3G7"/>
<gene>
    <name evidence="11" type="ORF">D5400_09205</name>
</gene>
<evidence type="ECO:0000256" key="5">
    <source>
        <dbReference type="ARBA" id="ARBA00022573"/>
    </source>
</evidence>
<dbReference type="Gene3D" id="3.90.1150.10">
    <property type="entry name" value="Aspartate Aminotransferase, domain 1"/>
    <property type="match status" value="1"/>
</dbReference>
<keyword evidence="12" id="KW-1185">Reference proteome</keyword>
<comment type="cofactor">
    <cofactor evidence="1">
        <name>pyridoxal 5'-phosphate</name>
        <dbReference type="ChEBI" id="CHEBI:597326"/>
    </cofactor>
</comment>
<dbReference type="NCBIfam" id="TIGR01140">
    <property type="entry name" value="L_thr_O3P_dcar"/>
    <property type="match status" value="1"/>
</dbReference>
<dbReference type="Proteomes" id="UP000268192">
    <property type="component" value="Chromosome"/>
</dbReference>
<evidence type="ECO:0000256" key="3">
    <source>
        <dbReference type="ARBA" id="ARBA00004953"/>
    </source>
</evidence>
<evidence type="ECO:0000256" key="7">
    <source>
        <dbReference type="ARBA" id="ARBA00023239"/>
    </source>
</evidence>
<dbReference type="InterPro" id="IPR004839">
    <property type="entry name" value="Aminotransferase_I/II_large"/>
</dbReference>
<comment type="pathway">
    <text evidence="3">Cofactor biosynthesis; adenosylcobalamin biosynthesis.</text>
</comment>
<dbReference type="GO" id="GO:0048472">
    <property type="term" value="F:threonine-phosphate decarboxylase activity"/>
    <property type="evidence" value="ECO:0007669"/>
    <property type="project" value="UniProtKB-EC"/>
</dbReference>
<feature type="domain" description="Aminotransferase class I/classII large" evidence="10">
    <location>
        <begin position="48"/>
        <end position="332"/>
    </location>
</feature>
<name>A0A3S9B3G7_9HYPH</name>
<evidence type="ECO:0000259" key="10">
    <source>
        <dbReference type="Pfam" id="PF00155"/>
    </source>
</evidence>
<evidence type="ECO:0000313" key="12">
    <source>
        <dbReference type="Proteomes" id="UP000268192"/>
    </source>
</evidence>
<evidence type="ECO:0000256" key="4">
    <source>
        <dbReference type="ARBA" id="ARBA00012285"/>
    </source>
</evidence>
<dbReference type="InterPro" id="IPR004838">
    <property type="entry name" value="NHTrfase_class1_PyrdxlP-BS"/>
</dbReference>
<dbReference type="InterPro" id="IPR015421">
    <property type="entry name" value="PyrdxlP-dep_Trfase_major"/>
</dbReference>
<dbReference type="InterPro" id="IPR015422">
    <property type="entry name" value="PyrdxlP-dep_Trfase_small"/>
</dbReference>
<dbReference type="EC" id="4.1.1.81" evidence="4"/>
<dbReference type="RefSeq" id="WP_126009732.1">
    <property type="nucleotide sequence ID" value="NZ_CP032509.1"/>
</dbReference>
<evidence type="ECO:0000256" key="6">
    <source>
        <dbReference type="ARBA" id="ARBA00022898"/>
    </source>
</evidence>
<keyword evidence="5" id="KW-0169">Cobalamin biosynthesis</keyword>
<evidence type="ECO:0000256" key="9">
    <source>
        <dbReference type="ARBA" id="ARBA00048531"/>
    </source>
</evidence>
<proteinExistence type="predicted"/>
<dbReference type="PROSITE" id="PS00105">
    <property type="entry name" value="AA_TRANSFER_CLASS_1"/>
    <property type="match status" value="1"/>
</dbReference>
<dbReference type="GO" id="GO:0009236">
    <property type="term" value="P:cobalamin biosynthetic process"/>
    <property type="evidence" value="ECO:0007669"/>
    <property type="project" value="UniProtKB-UniPathway"/>
</dbReference>
<keyword evidence="6" id="KW-0663">Pyridoxal phosphate</keyword>
<reference evidence="11 12" key="1">
    <citation type="submission" date="2018-09" db="EMBL/GenBank/DDBJ databases">
        <title>Marinorhizobium profundi gen. nov., sp. nov., isolated from a deep-sea sediment sample from the New Britain Trench and proposal of Marinorhizobiaceae fam. nov. in the order Rhizobiales of the class Alphaproteobacteria.</title>
        <authorList>
            <person name="Cao J."/>
        </authorList>
    </citation>
    <scope>NUCLEOTIDE SEQUENCE [LARGE SCALE GENOMIC DNA]</scope>
    <source>
        <strain evidence="11 12">WS11</strain>
    </source>
</reference>
<dbReference type="PANTHER" id="PTHR42885">
    <property type="entry name" value="HISTIDINOL-PHOSPHATE AMINOTRANSFERASE-RELATED"/>
    <property type="match status" value="1"/>
</dbReference>
<dbReference type="SUPFAM" id="SSF53383">
    <property type="entry name" value="PLP-dependent transferases"/>
    <property type="match status" value="1"/>
</dbReference>
<dbReference type="PANTHER" id="PTHR42885:SF1">
    <property type="entry name" value="THREONINE-PHOSPHATE DECARBOXYLASE"/>
    <property type="match status" value="1"/>
</dbReference>
<evidence type="ECO:0000256" key="1">
    <source>
        <dbReference type="ARBA" id="ARBA00001933"/>
    </source>
</evidence>
<dbReference type="InterPro" id="IPR015424">
    <property type="entry name" value="PyrdxlP-dep_Trfase"/>
</dbReference>
<evidence type="ECO:0000313" key="11">
    <source>
        <dbReference type="EMBL" id="AZN71421.1"/>
    </source>
</evidence>
<dbReference type="InterPro" id="IPR005860">
    <property type="entry name" value="CobD"/>
</dbReference>
<dbReference type="KEGG" id="abaw:D5400_09205"/>
<dbReference type="GO" id="GO:0030170">
    <property type="term" value="F:pyridoxal phosphate binding"/>
    <property type="evidence" value="ECO:0007669"/>
    <property type="project" value="InterPro"/>
</dbReference>
<dbReference type="UniPathway" id="UPA00148"/>
<evidence type="ECO:0000256" key="2">
    <source>
        <dbReference type="ARBA" id="ARBA00003444"/>
    </source>
</evidence>
<comment type="function">
    <text evidence="2">Decarboxylates L-threonine-O-3-phosphate to yield (R)-1-amino-2-propanol O-2-phosphate, the precursor for the linkage between the nucleotide loop and the corrin ring in cobalamin.</text>
</comment>
<protein>
    <recommendedName>
        <fullName evidence="4">threonine-phosphate decarboxylase</fullName>
        <ecNumber evidence="4">4.1.1.81</ecNumber>
    </recommendedName>
    <alternativeName>
        <fullName evidence="8">L-threonine-O-3-phosphate decarboxylase</fullName>
    </alternativeName>
</protein>
<sequence>MSALPRHGGGLAAACRLFGGQPRDWLDLSTGINPQPAEFSWPPGDIWQRLPDADLTASARAAAALHYGVPDDHPQPLPVPGTQAAIQMLSRLLAGGRRMVVAAPTYNEYARVFHASGWQVDELPADDALEADADVIVVVNPNNPDGRLLSRADILAAADRLAARGCTLVVDEAFADTDPIESVAGDAGSRDNLIVLRSFGKFFGLAGLRLGFAIASERHLVAMETIMGPWPVSGPALSIAADLMPDRVKVAAVREAIRVRHRETRDVLDRTGLPIIGDGGLFLLVQHPAASEIYAHLCRQHVLVRAFDYPRHWLRFGLAKDASEAQRLVDALSKFPAIPRS</sequence>
<dbReference type="EMBL" id="CP032509">
    <property type="protein sequence ID" value="AZN71421.1"/>
    <property type="molecule type" value="Genomic_DNA"/>
</dbReference>